<organism evidence="7 8">
    <name type="scientific">Lojkania enalia</name>
    <dbReference type="NCBI Taxonomy" id="147567"/>
    <lineage>
        <taxon>Eukaryota</taxon>
        <taxon>Fungi</taxon>
        <taxon>Dikarya</taxon>
        <taxon>Ascomycota</taxon>
        <taxon>Pezizomycotina</taxon>
        <taxon>Dothideomycetes</taxon>
        <taxon>Pleosporomycetidae</taxon>
        <taxon>Pleosporales</taxon>
        <taxon>Pleosporales incertae sedis</taxon>
        <taxon>Lojkania</taxon>
    </lineage>
</organism>
<evidence type="ECO:0000256" key="1">
    <source>
        <dbReference type="ARBA" id="ARBA00004370"/>
    </source>
</evidence>
<keyword evidence="4" id="KW-1133">Transmembrane helix</keyword>
<evidence type="ECO:0000256" key="3">
    <source>
        <dbReference type="ARBA" id="ARBA00022692"/>
    </source>
</evidence>
<dbReference type="Proteomes" id="UP000800093">
    <property type="component" value="Unassembled WGS sequence"/>
</dbReference>
<dbReference type="GO" id="GO:0016020">
    <property type="term" value="C:membrane"/>
    <property type="evidence" value="ECO:0007669"/>
    <property type="project" value="UniProtKB-SubCell"/>
</dbReference>
<keyword evidence="8" id="KW-1185">Reference proteome</keyword>
<dbReference type="Pfam" id="PF04930">
    <property type="entry name" value="FUN14"/>
    <property type="match status" value="1"/>
</dbReference>
<sequence>MAFLVPGLRRGLLLSVPLTLSTPVLVHHVYNKQPVRCDAPDPLIKITSDLKSNYAWSAQKPVITTYGVPNSCAVRQISLGSILGVLCGLGVSVFSKPLALLIGLGIACVQFLESRGIHVVPYSYLQRLFKRTNVRTSIQDNVSFKLSFGLTFALASFAKF</sequence>
<evidence type="ECO:0000256" key="6">
    <source>
        <dbReference type="SAM" id="SignalP"/>
    </source>
</evidence>
<accession>A0A9P4N2X3</accession>
<evidence type="ECO:0000313" key="7">
    <source>
        <dbReference type="EMBL" id="KAF2263832.1"/>
    </source>
</evidence>
<dbReference type="InterPro" id="IPR007014">
    <property type="entry name" value="FUN14"/>
</dbReference>
<evidence type="ECO:0000256" key="2">
    <source>
        <dbReference type="ARBA" id="ARBA00009160"/>
    </source>
</evidence>
<name>A0A9P4N2X3_9PLEO</name>
<evidence type="ECO:0000256" key="4">
    <source>
        <dbReference type="ARBA" id="ARBA00022989"/>
    </source>
</evidence>
<keyword evidence="5" id="KW-0472">Membrane</keyword>
<evidence type="ECO:0000256" key="5">
    <source>
        <dbReference type="ARBA" id="ARBA00023136"/>
    </source>
</evidence>
<feature type="signal peptide" evidence="6">
    <location>
        <begin position="1"/>
        <end position="26"/>
    </location>
</feature>
<reference evidence="8" key="1">
    <citation type="journal article" date="2020" name="Stud. Mycol.">
        <title>101 Dothideomycetes genomes: A test case for predicting lifestyles and emergence of pathogens.</title>
        <authorList>
            <person name="Haridas S."/>
            <person name="Albert R."/>
            <person name="Binder M."/>
            <person name="Bloem J."/>
            <person name="LaButti K."/>
            <person name="Salamov A."/>
            <person name="Andreopoulos B."/>
            <person name="Baker S."/>
            <person name="Barry K."/>
            <person name="Bills G."/>
            <person name="Bluhm B."/>
            <person name="Cannon C."/>
            <person name="Castanera R."/>
            <person name="Culley D."/>
            <person name="Daum C."/>
            <person name="Ezra D."/>
            <person name="Gonzalez J."/>
            <person name="Henrissat B."/>
            <person name="Kuo A."/>
            <person name="Liang C."/>
            <person name="Lipzen A."/>
            <person name="Lutzoni F."/>
            <person name="Magnuson J."/>
            <person name="Mondo S."/>
            <person name="Nolan M."/>
            <person name="Ohm R."/>
            <person name="Pangilinan J."/>
            <person name="Park H.-J."/>
            <person name="Ramirez L."/>
            <person name="Alfaro M."/>
            <person name="Sun H."/>
            <person name="Tritt A."/>
            <person name="Yoshinaga Y."/>
            <person name="Zwiers L.-H."/>
            <person name="Turgeon B."/>
            <person name="Goodwin S."/>
            <person name="Spatafora J."/>
            <person name="Crous P."/>
            <person name="Grigoriev I."/>
        </authorList>
    </citation>
    <scope>NUCLEOTIDE SEQUENCE [LARGE SCALE GENOMIC DNA]</scope>
    <source>
        <strain evidence="8">CBS 304.66</strain>
    </source>
</reference>
<comment type="subcellular location">
    <subcellularLocation>
        <location evidence="1">Membrane</location>
    </subcellularLocation>
</comment>
<proteinExistence type="inferred from homology"/>
<comment type="similarity">
    <text evidence="2">Belongs to the FUN14 family.</text>
</comment>
<protein>
    <recommendedName>
        <fullName evidence="9">FUN14 family protein</fullName>
    </recommendedName>
</protein>
<keyword evidence="6" id="KW-0732">Signal</keyword>
<comment type="caution">
    <text evidence="7">The sequence shown here is derived from an EMBL/GenBank/DDBJ whole genome shotgun (WGS) entry which is preliminary data.</text>
</comment>
<dbReference type="OrthoDB" id="3990500at2759"/>
<gene>
    <name evidence="7" type="ORF">CC78DRAFT_580948</name>
</gene>
<dbReference type="EMBL" id="ML986621">
    <property type="protein sequence ID" value="KAF2263832.1"/>
    <property type="molecule type" value="Genomic_DNA"/>
</dbReference>
<feature type="chain" id="PRO_5040167518" description="FUN14 family protein" evidence="6">
    <location>
        <begin position="27"/>
        <end position="160"/>
    </location>
</feature>
<dbReference type="AlphaFoldDB" id="A0A9P4N2X3"/>
<keyword evidence="3" id="KW-0812">Transmembrane</keyword>
<evidence type="ECO:0008006" key="9">
    <source>
        <dbReference type="Google" id="ProtNLM"/>
    </source>
</evidence>
<evidence type="ECO:0000313" key="8">
    <source>
        <dbReference type="Proteomes" id="UP000800093"/>
    </source>
</evidence>